<dbReference type="InterPro" id="IPR036249">
    <property type="entry name" value="Thioredoxin-like_sf"/>
</dbReference>
<protein>
    <submittedName>
        <fullName evidence="1">Thioredoxin family protein</fullName>
    </submittedName>
</protein>
<dbReference type="CDD" id="cd02947">
    <property type="entry name" value="TRX_family"/>
    <property type="match status" value="1"/>
</dbReference>
<evidence type="ECO:0000313" key="1">
    <source>
        <dbReference type="EMBL" id="NJP38099.1"/>
    </source>
</evidence>
<dbReference type="InterPro" id="IPR039555">
    <property type="entry name" value="TraF/TrbB"/>
</dbReference>
<dbReference type="RefSeq" id="WP_168007259.1">
    <property type="nucleotide sequence ID" value="NZ_JAATHJ010000016.1"/>
</dbReference>
<keyword evidence="2" id="KW-1185">Reference proteome</keyword>
<proteinExistence type="predicted"/>
<evidence type="ECO:0000313" key="2">
    <source>
        <dbReference type="Proteomes" id="UP000752012"/>
    </source>
</evidence>
<dbReference type="AlphaFoldDB" id="A0A969PS72"/>
<sequence>MRPMSSLKEVESVIEAEPLALVYLSREQCSVCHALKPQLEQWVLEESGLQPLAVSVDDIPEAAGRFEVFTAPAVILFAEGREKWRGARFVREEEVRKVLRQWNDLLDGHH</sequence>
<dbReference type="Gene3D" id="3.40.30.10">
    <property type="entry name" value="Glutaredoxin"/>
    <property type="match status" value="1"/>
</dbReference>
<gene>
    <name evidence="1" type="ORF">HCN83_10945</name>
</gene>
<dbReference type="Proteomes" id="UP000752012">
    <property type="component" value="Unassembled WGS sequence"/>
</dbReference>
<dbReference type="SUPFAM" id="SSF52833">
    <property type="entry name" value="Thioredoxin-like"/>
    <property type="match status" value="1"/>
</dbReference>
<organism evidence="1 2">
    <name type="scientific">Alkalicoccus luteus</name>
    <dbReference type="NCBI Taxonomy" id="1237094"/>
    <lineage>
        <taxon>Bacteria</taxon>
        <taxon>Bacillati</taxon>
        <taxon>Bacillota</taxon>
        <taxon>Bacilli</taxon>
        <taxon>Bacillales</taxon>
        <taxon>Bacillaceae</taxon>
        <taxon>Alkalicoccus</taxon>
    </lineage>
</organism>
<dbReference type="EMBL" id="JAATHJ010000016">
    <property type="protein sequence ID" value="NJP38099.1"/>
    <property type="molecule type" value="Genomic_DNA"/>
</dbReference>
<comment type="caution">
    <text evidence="1">The sequence shown here is derived from an EMBL/GenBank/DDBJ whole genome shotgun (WGS) entry which is preliminary data.</text>
</comment>
<reference evidence="1 2" key="1">
    <citation type="submission" date="2020-03" db="EMBL/GenBank/DDBJ databases">
        <title>Assessment of the enzymatic potential of alkaline-tolerant lipase obtained from Bacillus luteus H11 (technogenic soil) for the bioremediation of saline soils contaminated with petroleum substances.</title>
        <authorList>
            <person name="Kalwasinska A."/>
        </authorList>
    </citation>
    <scope>NUCLEOTIDE SEQUENCE [LARGE SCALE GENOMIC DNA]</scope>
    <source>
        <strain evidence="1 2">H11</strain>
    </source>
</reference>
<name>A0A969PS72_9BACI</name>
<dbReference type="Pfam" id="PF13728">
    <property type="entry name" value="TraF"/>
    <property type="match status" value="1"/>
</dbReference>
<accession>A0A969PS72</accession>